<organism evidence="2 3">
    <name type="scientific">Catenovulum adriaticum</name>
    <dbReference type="NCBI Taxonomy" id="2984846"/>
    <lineage>
        <taxon>Bacteria</taxon>
        <taxon>Pseudomonadati</taxon>
        <taxon>Pseudomonadota</taxon>
        <taxon>Gammaproteobacteria</taxon>
        <taxon>Alteromonadales</taxon>
        <taxon>Alteromonadaceae</taxon>
        <taxon>Catenovulum</taxon>
    </lineage>
</organism>
<dbReference type="Proteomes" id="UP001163726">
    <property type="component" value="Chromosome"/>
</dbReference>
<sequence>MFKFSTFKFTQAKVNFAKLSAIGLCSFAIAFNATAADLEVTWQDPDEYTDIKEGQTSTKSGFREHVFSTFEEFLTHRAAKLPEDQTLKLTVTDLDLAGETRFNFDEIRVIKPTYIPRMKFSYQLLGQAGNELSAGEEHLKSMAMTTTYITKPSEDQFEYEFDMLNRWFKKTFPDTDF</sequence>
<keyword evidence="1" id="KW-0732">Signal</keyword>
<accession>A0ABY7AMG7</accession>
<dbReference type="InterPro" id="IPR021557">
    <property type="entry name" value="DUF3016"/>
</dbReference>
<protein>
    <submittedName>
        <fullName evidence="2">DUF3016 domain-containing protein</fullName>
    </submittedName>
</protein>
<evidence type="ECO:0000313" key="3">
    <source>
        <dbReference type="Proteomes" id="UP001163726"/>
    </source>
</evidence>
<reference evidence="2" key="1">
    <citation type="submission" date="2022-10" db="EMBL/GenBank/DDBJ databases">
        <title>Catenovulum adriacola sp. nov. isolated in the Harbour of Susak.</title>
        <authorList>
            <person name="Schoch T."/>
            <person name="Reich S.J."/>
            <person name="Stoeferle S."/>
            <person name="Flaiz M."/>
            <person name="Kazda M."/>
            <person name="Riedel C.U."/>
            <person name="Duerre P."/>
        </authorList>
    </citation>
    <scope>NUCLEOTIDE SEQUENCE</scope>
    <source>
        <strain evidence="2">TS8</strain>
    </source>
</reference>
<name>A0ABY7AMG7_9ALTE</name>
<evidence type="ECO:0000256" key="1">
    <source>
        <dbReference type="SAM" id="SignalP"/>
    </source>
</evidence>
<dbReference type="RefSeq" id="WP_268074643.1">
    <property type="nucleotide sequence ID" value="NZ_CP109965.1"/>
</dbReference>
<feature type="signal peptide" evidence="1">
    <location>
        <begin position="1"/>
        <end position="35"/>
    </location>
</feature>
<dbReference type="Pfam" id="PF11454">
    <property type="entry name" value="DUF3016"/>
    <property type="match status" value="1"/>
</dbReference>
<dbReference type="EMBL" id="CP109965">
    <property type="protein sequence ID" value="WAJ70341.1"/>
    <property type="molecule type" value="Genomic_DNA"/>
</dbReference>
<keyword evidence="3" id="KW-1185">Reference proteome</keyword>
<evidence type="ECO:0000313" key="2">
    <source>
        <dbReference type="EMBL" id="WAJ70341.1"/>
    </source>
</evidence>
<gene>
    <name evidence="2" type="ORF">OLW01_00555</name>
</gene>
<feature type="chain" id="PRO_5046172698" evidence="1">
    <location>
        <begin position="36"/>
        <end position="177"/>
    </location>
</feature>
<proteinExistence type="predicted"/>